<protein>
    <recommendedName>
        <fullName evidence="4">C17orf113 probable zinc finger domain-containing protein</fullName>
    </recommendedName>
</protein>
<dbReference type="NCBIfam" id="NF005559">
    <property type="entry name" value="PRK07231.1"/>
    <property type="match status" value="1"/>
</dbReference>
<dbReference type="PANTHER" id="PTHR42760:SF133">
    <property type="entry name" value="3-OXOACYL-[ACYL-CARRIER-PROTEIN] REDUCTASE"/>
    <property type="match status" value="1"/>
</dbReference>
<comment type="similarity">
    <text evidence="1">Belongs to the short-chain dehydrogenases/reductases (SDR) family.</text>
</comment>
<evidence type="ECO:0000259" key="4">
    <source>
        <dbReference type="Pfam" id="PF25431"/>
    </source>
</evidence>
<dbReference type="PANTHER" id="PTHR42760">
    <property type="entry name" value="SHORT-CHAIN DEHYDROGENASES/REDUCTASES FAMILY MEMBER"/>
    <property type="match status" value="1"/>
</dbReference>
<feature type="compositionally biased region" description="Low complexity" evidence="3">
    <location>
        <begin position="177"/>
        <end position="195"/>
    </location>
</feature>
<dbReference type="InterPro" id="IPR020904">
    <property type="entry name" value="Sc_DH/Rdtase_CS"/>
</dbReference>
<proteinExistence type="inferred from homology"/>
<dbReference type="EMBL" id="JALJOT010000016">
    <property type="protein sequence ID" value="KAK9902190.1"/>
    <property type="molecule type" value="Genomic_DNA"/>
</dbReference>
<dbReference type="Gene3D" id="3.40.50.720">
    <property type="entry name" value="NAD(P)-binding Rossmann-like Domain"/>
    <property type="match status" value="1"/>
</dbReference>
<dbReference type="PRINTS" id="PR00081">
    <property type="entry name" value="GDHRDH"/>
</dbReference>
<accession>A0ABR2YCJ3</accession>
<evidence type="ECO:0000256" key="3">
    <source>
        <dbReference type="SAM" id="MobiDB-lite"/>
    </source>
</evidence>
<dbReference type="Proteomes" id="UP001491310">
    <property type="component" value="Unassembled WGS sequence"/>
</dbReference>
<dbReference type="Pfam" id="PF25431">
    <property type="entry name" value="zf-C17orf113"/>
    <property type="match status" value="1"/>
</dbReference>
<gene>
    <name evidence="5" type="ORF">WJX75_007321</name>
</gene>
<feature type="region of interest" description="Disordered" evidence="3">
    <location>
        <begin position="149"/>
        <end position="198"/>
    </location>
</feature>
<evidence type="ECO:0000256" key="1">
    <source>
        <dbReference type="ARBA" id="ARBA00006484"/>
    </source>
</evidence>
<feature type="region of interest" description="Disordered" evidence="3">
    <location>
        <begin position="64"/>
        <end position="136"/>
    </location>
</feature>
<dbReference type="InterPro" id="IPR036291">
    <property type="entry name" value="NAD(P)-bd_dom_sf"/>
</dbReference>
<reference evidence="5 6" key="1">
    <citation type="journal article" date="2024" name="Nat. Commun.">
        <title>Phylogenomics reveals the evolutionary origins of lichenization in chlorophyte algae.</title>
        <authorList>
            <person name="Puginier C."/>
            <person name="Libourel C."/>
            <person name="Otte J."/>
            <person name="Skaloud P."/>
            <person name="Haon M."/>
            <person name="Grisel S."/>
            <person name="Petersen M."/>
            <person name="Berrin J.G."/>
            <person name="Delaux P.M."/>
            <person name="Dal Grande F."/>
            <person name="Keller J."/>
        </authorList>
    </citation>
    <scope>NUCLEOTIDE SEQUENCE [LARGE SCALE GENOMIC DNA]</scope>
    <source>
        <strain evidence="5 6">SAG 216-7</strain>
    </source>
</reference>
<dbReference type="Pfam" id="PF13561">
    <property type="entry name" value="adh_short_C2"/>
    <property type="match status" value="1"/>
</dbReference>
<dbReference type="InterPro" id="IPR057456">
    <property type="entry name" value="Znf_C17orf113"/>
</dbReference>
<feature type="domain" description="C17orf113 probable zinc finger" evidence="4">
    <location>
        <begin position="238"/>
        <end position="284"/>
    </location>
</feature>
<keyword evidence="2" id="KW-0560">Oxidoreductase</keyword>
<feature type="compositionally biased region" description="Low complexity" evidence="3">
    <location>
        <begin position="149"/>
        <end position="167"/>
    </location>
</feature>
<comment type="caution">
    <text evidence="5">The sequence shown here is derived from an EMBL/GenBank/DDBJ whole genome shotgun (WGS) entry which is preliminary data.</text>
</comment>
<dbReference type="InterPro" id="IPR002347">
    <property type="entry name" value="SDR_fam"/>
</dbReference>
<keyword evidence="6" id="KW-1185">Reference proteome</keyword>
<evidence type="ECO:0000313" key="5">
    <source>
        <dbReference type="EMBL" id="KAK9902190.1"/>
    </source>
</evidence>
<feature type="compositionally biased region" description="Basic and acidic residues" evidence="3">
    <location>
        <begin position="90"/>
        <end position="99"/>
    </location>
</feature>
<name>A0ABR2YCJ3_9CHLO</name>
<evidence type="ECO:0000313" key="6">
    <source>
        <dbReference type="Proteomes" id="UP001491310"/>
    </source>
</evidence>
<feature type="compositionally biased region" description="Pro residues" evidence="3">
    <location>
        <begin position="103"/>
        <end position="112"/>
    </location>
</feature>
<organism evidence="5 6">
    <name type="scientific">Coccomyxa subellipsoidea</name>
    <dbReference type="NCBI Taxonomy" id="248742"/>
    <lineage>
        <taxon>Eukaryota</taxon>
        <taxon>Viridiplantae</taxon>
        <taxon>Chlorophyta</taxon>
        <taxon>core chlorophytes</taxon>
        <taxon>Trebouxiophyceae</taxon>
        <taxon>Trebouxiophyceae incertae sedis</taxon>
        <taxon>Coccomyxaceae</taxon>
        <taxon>Coccomyxa</taxon>
    </lineage>
</organism>
<sequence>MDEGHQIRRQIGKWHAILSLAPVLHRTANLHNGGHTAKLRRSFKNGFSCLVEDQVRFAIETSNRKDPARRVGRHPGSLDPPGVEAGLGDLVRDLKRARTESPQPAPDPPPQWPDSGIIQTLPGTGPNDLPPIPAVEPLIPVSNPVLEPAAQQQPTPVAPTPVASTPVAPAPSPAPEATPEQGAAPSSSGADAAAGSEDKKKPTYYFEFAKRKWETEEAFRLPDGTFWPQVIEGVQNQDHGIVYCKLCKRHNRTNTFAYEGYRKGKRSALVDHQSKNKEHKQLVAEMESGLKHVMLMAGTAQRLQGKVAIVTGSGKGIGLACASCLGHEGSKIVVADVDDAAASSAVTQLLQEGITACAARCDVTKKTEVDRLVAYTVQQYGGLDILIANAGIVKSADFLEMTESDFDDVINVNLKGVFLCGQAAARQMVAQNRVTPGRGGAIINMSSVNAVMAIPSIAAYNASKGGVNNLTRCMALALAPHKIRVNAVGPGSIMTEVLTSVVGDKVAMNRVLSRTPMNRIGDPYEIGQIAAFLASEGASYMTGQVLYADGGRMALNYTCPVPGGEQPASS</sequence>
<dbReference type="PROSITE" id="PS00061">
    <property type="entry name" value="ADH_SHORT"/>
    <property type="match status" value="1"/>
</dbReference>
<evidence type="ECO:0000256" key="2">
    <source>
        <dbReference type="ARBA" id="ARBA00023002"/>
    </source>
</evidence>
<dbReference type="SUPFAM" id="SSF51735">
    <property type="entry name" value="NAD(P)-binding Rossmann-fold domains"/>
    <property type="match status" value="1"/>
</dbReference>
<dbReference type="PRINTS" id="PR00080">
    <property type="entry name" value="SDRFAMILY"/>
</dbReference>